<comment type="caution">
    <text evidence="1">The sequence shown here is derived from an EMBL/GenBank/DDBJ whole genome shotgun (WGS) entry which is preliminary data.</text>
</comment>
<gene>
    <name evidence="1" type="primary">AVEN_178610_1</name>
    <name evidence="1" type="ORF">TNCT_604541</name>
</gene>
<organism evidence="1 2">
    <name type="scientific">Trichonephila clavata</name>
    <name type="common">Joro spider</name>
    <name type="synonym">Nephila clavata</name>
    <dbReference type="NCBI Taxonomy" id="2740835"/>
    <lineage>
        <taxon>Eukaryota</taxon>
        <taxon>Metazoa</taxon>
        <taxon>Ecdysozoa</taxon>
        <taxon>Arthropoda</taxon>
        <taxon>Chelicerata</taxon>
        <taxon>Arachnida</taxon>
        <taxon>Araneae</taxon>
        <taxon>Araneomorphae</taxon>
        <taxon>Entelegynae</taxon>
        <taxon>Araneoidea</taxon>
        <taxon>Nephilidae</taxon>
        <taxon>Trichonephila</taxon>
    </lineage>
</organism>
<evidence type="ECO:0000313" key="2">
    <source>
        <dbReference type="Proteomes" id="UP000887116"/>
    </source>
</evidence>
<protein>
    <submittedName>
        <fullName evidence="1">Uncharacterized protein</fullName>
    </submittedName>
</protein>
<proteinExistence type="predicted"/>
<sequence length="80" mass="9483">MRHPNETYTQYTSGLITNWEYYLKSRRVSDFDNLNDLILSDKIFSMLEKEVASRISVRAGNDWFRPLELAKEIDLHNTSQ</sequence>
<evidence type="ECO:0000313" key="1">
    <source>
        <dbReference type="EMBL" id="GFQ70550.1"/>
    </source>
</evidence>
<dbReference type="OrthoDB" id="6509498at2759"/>
<dbReference type="AlphaFoldDB" id="A0A8X6KAV4"/>
<dbReference type="Proteomes" id="UP000887116">
    <property type="component" value="Unassembled WGS sequence"/>
</dbReference>
<keyword evidence="2" id="KW-1185">Reference proteome</keyword>
<reference evidence="1" key="1">
    <citation type="submission" date="2020-07" db="EMBL/GenBank/DDBJ databases">
        <title>Multicomponent nature underlies the extraordinary mechanical properties of spider dragline silk.</title>
        <authorList>
            <person name="Kono N."/>
            <person name="Nakamura H."/>
            <person name="Mori M."/>
            <person name="Yoshida Y."/>
            <person name="Ohtoshi R."/>
            <person name="Malay A.D."/>
            <person name="Moran D.A.P."/>
            <person name="Tomita M."/>
            <person name="Numata K."/>
            <person name="Arakawa K."/>
        </authorList>
    </citation>
    <scope>NUCLEOTIDE SEQUENCE</scope>
</reference>
<name>A0A8X6KAV4_TRICU</name>
<dbReference type="EMBL" id="BMAO01010973">
    <property type="protein sequence ID" value="GFQ70550.1"/>
    <property type="molecule type" value="Genomic_DNA"/>
</dbReference>
<accession>A0A8X6KAV4</accession>